<evidence type="ECO:0000256" key="7">
    <source>
        <dbReference type="ARBA" id="ARBA00023136"/>
    </source>
</evidence>
<dbReference type="CDD" id="cd13134">
    <property type="entry name" value="MATE_like_8"/>
    <property type="match status" value="1"/>
</dbReference>
<proteinExistence type="inferred from homology"/>
<keyword evidence="5 8" id="KW-0812">Transmembrane</keyword>
<feature type="transmembrane region" description="Helical" evidence="8">
    <location>
        <begin position="283"/>
        <end position="304"/>
    </location>
</feature>
<evidence type="ECO:0000256" key="1">
    <source>
        <dbReference type="ARBA" id="ARBA00004651"/>
    </source>
</evidence>
<comment type="subcellular location">
    <subcellularLocation>
        <location evidence="1">Cell membrane</location>
        <topology evidence="1">Multi-pass membrane protein</topology>
    </subcellularLocation>
</comment>
<dbReference type="Proteomes" id="UP000279909">
    <property type="component" value="Unassembled WGS sequence"/>
</dbReference>
<keyword evidence="10" id="KW-1185">Reference proteome</keyword>
<gene>
    <name evidence="9" type="ORF">EC501_02290</name>
</gene>
<sequence>MSETLQTPPKKLNLFHLTWPIFLEVFLFMLMGLADTFMLSAVSDNAVSGVGTANQYIHIAILILEVVGNGAAIVVSQYLGSRRYFEAAKISALAVTLNLCLGLLMSVLFIFSSNQLMIMMNLQGAVLEHAQSYLIIVGGGIFLQAVINSLAAIIRVHGWTKQTMFVSLGMNIIHVVGNYILIFGNFGAPELGVQGAAISSVVSRLIAVFIFFWLLYRALEVKIKMAYYFSFSKEYVQKILYIGLPSAFEQIMYQVCQIVFLYYVTYLGAEALAARQYANNISMFTYLFAIAIGMGTSIIVGRFVGSGDKDSAYKQVWSSVKAALVFTVIIAAVVTIFREQLVSLFTDNPEVVKFGASVLALSLLLETGRTINITIINSLRASGDARFPVKIGFLSMICMSLPLGYLLVFVFDLGLVGVWLAIAADEWTRAIIVLFRWKSRKWEQYALVSPDRDVEPTENPVTT</sequence>
<keyword evidence="6 8" id="KW-1133">Transmembrane helix</keyword>
<evidence type="ECO:0000313" key="10">
    <source>
        <dbReference type="Proteomes" id="UP000279909"/>
    </source>
</evidence>
<dbReference type="PANTHER" id="PTHR42925:SF1">
    <property type="entry name" value="VIRULENCE FACTOR MVIN"/>
    <property type="match status" value="1"/>
</dbReference>
<evidence type="ECO:0000256" key="2">
    <source>
        <dbReference type="ARBA" id="ARBA00010199"/>
    </source>
</evidence>
<dbReference type="InterPro" id="IPR047135">
    <property type="entry name" value="YsiQ"/>
</dbReference>
<keyword evidence="3" id="KW-0813">Transport</keyword>
<feature type="transmembrane region" description="Helical" evidence="8">
    <location>
        <begin position="316"/>
        <end position="337"/>
    </location>
</feature>
<evidence type="ECO:0000256" key="5">
    <source>
        <dbReference type="ARBA" id="ARBA00022692"/>
    </source>
</evidence>
<dbReference type="InterPro" id="IPR048279">
    <property type="entry name" value="MdtK-like"/>
</dbReference>
<feature type="transmembrane region" description="Helical" evidence="8">
    <location>
        <begin position="239"/>
        <end position="263"/>
    </location>
</feature>
<dbReference type="InterPro" id="IPR002528">
    <property type="entry name" value="MATE_fam"/>
</dbReference>
<organism evidence="9 10">
    <name type="scientific">Lysinibacillus halotolerans</name>
    <dbReference type="NCBI Taxonomy" id="1368476"/>
    <lineage>
        <taxon>Bacteria</taxon>
        <taxon>Bacillati</taxon>
        <taxon>Bacillota</taxon>
        <taxon>Bacilli</taxon>
        <taxon>Bacillales</taxon>
        <taxon>Bacillaceae</taxon>
        <taxon>Lysinibacillus</taxon>
    </lineage>
</organism>
<dbReference type="RefSeq" id="WP_122970673.1">
    <property type="nucleotide sequence ID" value="NZ_RHLQ01000003.1"/>
</dbReference>
<name>A0A3M8HFJ2_9BACI</name>
<feature type="transmembrane region" description="Helical" evidence="8">
    <location>
        <begin position="55"/>
        <end position="80"/>
    </location>
</feature>
<dbReference type="Pfam" id="PF01554">
    <property type="entry name" value="MatE"/>
    <property type="match status" value="2"/>
</dbReference>
<protein>
    <submittedName>
        <fullName evidence="9">MATE family efflux transporter</fullName>
    </submittedName>
</protein>
<comment type="similarity">
    <text evidence="2">Belongs to the multi antimicrobial extrusion (MATE) (TC 2.A.66.1) family.</text>
</comment>
<dbReference type="GO" id="GO:0015297">
    <property type="term" value="F:antiporter activity"/>
    <property type="evidence" value="ECO:0007669"/>
    <property type="project" value="InterPro"/>
</dbReference>
<feature type="transmembrane region" description="Helical" evidence="8">
    <location>
        <begin position="21"/>
        <end position="43"/>
    </location>
</feature>
<feature type="transmembrane region" description="Helical" evidence="8">
    <location>
        <begin position="92"/>
        <end position="112"/>
    </location>
</feature>
<accession>A0A3M8HFJ2</accession>
<keyword evidence="4" id="KW-1003">Cell membrane</keyword>
<keyword evidence="7 8" id="KW-0472">Membrane</keyword>
<feature type="transmembrane region" description="Helical" evidence="8">
    <location>
        <begin position="132"/>
        <end position="153"/>
    </location>
</feature>
<dbReference type="PANTHER" id="PTHR42925">
    <property type="entry name" value="MULTIDRUG AND TOXIN EFFLUX PROTEIN MATE FAMILY"/>
    <property type="match status" value="1"/>
</dbReference>
<feature type="transmembrane region" description="Helical" evidence="8">
    <location>
        <begin position="196"/>
        <end position="219"/>
    </location>
</feature>
<evidence type="ECO:0000256" key="3">
    <source>
        <dbReference type="ARBA" id="ARBA00022448"/>
    </source>
</evidence>
<dbReference type="EMBL" id="RHLQ01000003">
    <property type="protein sequence ID" value="RND01105.1"/>
    <property type="molecule type" value="Genomic_DNA"/>
</dbReference>
<evidence type="ECO:0000256" key="8">
    <source>
        <dbReference type="SAM" id="Phobius"/>
    </source>
</evidence>
<evidence type="ECO:0000256" key="4">
    <source>
        <dbReference type="ARBA" id="ARBA00022475"/>
    </source>
</evidence>
<dbReference type="OrthoDB" id="9806302at2"/>
<evidence type="ECO:0000256" key="6">
    <source>
        <dbReference type="ARBA" id="ARBA00022989"/>
    </source>
</evidence>
<feature type="transmembrane region" description="Helical" evidence="8">
    <location>
        <begin position="165"/>
        <end position="184"/>
    </location>
</feature>
<evidence type="ECO:0000313" key="9">
    <source>
        <dbReference type="EMBL" id="RND01105.1"/>
    </source>
</evidence>
<dbReference type="GO" id="GO:0042910">
    <property type="term" value="F:xenobiotic transmembrane transporter activity"/>
    <property type="evidence" value="ECO:0007669"/>
    <property type="project" value="InterPro"/>
</dbReference>
<dbReference type="GO" id="GO:0005886">
    <property type="term" value="C:plasma membrane"/>
    <property type="evidence" value="ECO:0007669"/>
    <property type="project" value="UniProtKB-SubCell"/>
</dbReference>
<dbReference type="NCBIfam" id="TIGR00797">
    <property type="entry name" value="matE"/>
    <property type="match status" value="1"/>
</dbReference>
<dbReference type="PIRSF" id="PIRSF006603">
    <property type="entry name" value="DinF"/>
    <property type="match status" value="1"/>
</dbReference>
<comment type="caution">
    <text evidence="9">The sequence shown here is derived from an EMBL/GenBank/DDBJ whole genome shotgun (WGS) entry which is preliminary data.</text>
</comment>
<dbReference type="AlphaFoldDB" id="A0A3M8HFJ2"/>
<reference evidence="9 10" key="1">
    <citation type="journal article" date="2014" name="Int. J. Syst. Evol. Microbiol.">
        <title>Lysinibacillus halotolerans sp. nov., isolated from saline-alkaline soil.</title>
        <authorList>
            <person name="Kong D."/>
            <person name="Wang Y."/>
            <person name="Zhao B."/>
            <person name="Li Y."/>
            <person name="Song J."/>
            <person name="Zhai Y."/>
            <person name="Zhang C."/>
            <person name="Wang H."/>
            <person name="Chen X."/>
            <person name="Zhao B."/>
            <person name="Ruan Z."/>
        </authorList>
    </citation>
    <scope>NUCLEOTIDE SEQUENCE [LARGE SCALE GENOMIC DNA]</scope>
    <source>
        <strain evidence="9 10">MCCC 1A12703</strain>
    </source>
</reference>